<keyword evidence="11" id="KW-0739">Sodium transport</keyword>
<evidence type="ECO:0000259" key="14">
    <source>
        <dbReference type="PROSITE" id="PS51831"/>
    </source>
</evidence>
<feature type="transmembrane region" description="Helical" evidence="13">
    <location>
        <begin position="219"/>
        <end position="239"/>
    </location>
</feature>
<feature type="transmembrane region" description="Helical" evidence="13">
    <location>
        <begin position="110"/>
        <end position="130"/>
    </location>
</feature>
<comment type="subcellular location">
    <subcellularLocation>
        <location evidence="1">Cell membrane</location>
        <topology evidence="1">Multi-pass membrane protein</topology>
    </subcellularLocation>
</comment>
<dbReference type="GO" id="GO:0015293">
    <property type="term" value="F:symporter activity"/>
    <property type="evidence" value="ECO:0007669"/>
    <property type="project" value="UniProtKB-KW"/>
</dbReference>
<evidence type="ECO:0000256" key="6">
    <source>
        <dbReference type="ARBA" id="ARBA00022847"/>
    </source>
</evidence>
<feature type="domain" description="HD" evidence="14">
    <location>
        <begin position="1062"/>
        <end position="1158"/>
    </location>
</feature>
<dbReference type="Gene3D" id="1.10.3210.10">
    <property type="entry name" value="Hypothetical protein af1432"/>
    <property type="match status" value="1"/>
</dbReference>
<dbReference type="PROSITE" id="PS51831">
    <property type="entry name" value="HD"/>
    <property type="match status" value="1"/>
</dbReference>
<sequence>MQLVSYKKSYEFMNALVGLHSANLADLCIGFHAKKDNIMMIGIDLTIIGGFLILTLAIGLYHSRGITNFQHYAVGSRKMHTMVITLSMIATIYDGGVLHSRLDAYYRQGLYALMMDFNSVLNLYLASRFIITRLKEFLGHYSIAESMGSIYGPIIRVITALFGIMLAIAFLAAQIKVGATITKQLLPDAAQLSSYVMVLLVMVYAFFGGARAVALTDVYQFLFFGLCFPMLIFLCIYYAKDPAANWQKLNHTASFNITKLCTWDDTLASVLACFIWRSIIIFDPARIQRFYMSSSVTQAIKVFNRSAISRMVIPFLFLAVAIALHIGGHTIQSGKNVLYYIVEFAHLPGIRGIIISVIFALLMSTADSNLHAASVLFANDIWPILTAAIQPSSAPRRPELKIVRIASIFIGLLGLWIGLHTNNVMQLLSIAVNIYSPIVAVPFIMTCIGFRPRPKAILWSMAINMAIEIYHMYQPLGRTLANKNPFEAIALSGQRVFISLIISVIILLITHYVLPKQPHTGWVGIRDATAWNAQNQTTKRWWLERFQQLKLPFTTAYQASLFPKQESTFILLGIYLVISSIIALFLIQKAFLFPYIYGYMLVMAMGTTLALYPTLHSYQKGGSVLLYWIWLGLLFMLLYIAPLQFAKLGHYGPMVCAIVICSLGFSSILLSLEISMVLFILAVVIHNYIPPKVPFWQLFSANYAYLSMEPMYAIATIASAIIAMTIYINLREKSVAQLKVMNLTRAYEHKIALEAIYNQANWSRLDAVHNSNLLREIGNKLQTTLLYATTKDPFKKEIDLFIKKIYKLSNVLLWSAKEKRSIKLNRNSIQYTSIEENILRANQHILALGEPFSLLLRKQTTMNEILVDPELFECFLMLNLWEVNKSKQNGEHMVTLTITDTVLQYNYTVTPPIGQIPLSLPALAFWFSTDSVTQNTKAFYTVSEIEMPLILPTSKEQFYQLESRQIVEAHGGYTAITENDTILTCLYVLPVNGQQVMQLKNYDPVDLVANKLAETADSVMQEQALTKLLIQETTLSEEVIVQTIDLIKKAHGLVIRQSGVPYYTHPMTVVEILLEVTKDPTTILAGLLHDVIEDTPITLHQIDVMYGTEVASIVAHVTAYNTNGYPWKLRNEENKNKLNQCDDSRVVQVKLADRLHNLRTLYARKPVDQQRIAQETVTFYIPWGEKNKGPTQWLLEMQRICTQILQKKQ</sequence>
<feature type="transmembrane region" description="Helical" evidence="13">
    <location>
        <begin position="711"/>
        <end position="730"/>
    </location>
</feature>
<evidence type="ECO:0000256" key="12">
    <source>
        <dbReference type="ARBA" id="ARBA00033708"/>
    </source>
</evidence>
<evidence type="ECO:0000256" key="8">
    <source>
        <dbReference type="ARBA" id="ARBA00023053"/>
    </source>
</evidence>
<evidence type="ECO:0000256" key="10">
    <source>
        <dbReference type="ARBA" id="ARBA00023136"/>
    </source>
</evidence>
<keyword evidence="9" id="KW-0406">Ion transport</keyword>
<evidence type="ECO:0000313" key="16">
    <source>
        <dbReference type="Proteomes" id="UP000270927"/>
    </source>
</evidence>
<protein>
    <submittedName>
        <fullName evidence="15">HD domain-containing protein</fullName>
    </submittedName>
</protein>
<comment type="catalytic activity">
    <reaction evidence="12">
        <text>L-proline(in) + Na(+)(in) = L-proline(out) + Na(+)(out)</text>
        <dbReference type="Rhea" id="RHEA:28967"/>
        <dbReference type="ChEBI" id="CHEBI:29101"/>
        <dbReference type="ChEBI" id="CHEBI:60039"/>
    </reaction>
</comment>
<dbReference type="Gene3D" id="1.20.1730.10">
    <property type="entry name" value="Sodium/glucose cotransporter"/>
    <property type="match status" value="1"/>
</dbReference>
<dbReference type="InterPro" id="IPR003607">
    <property type="entry name" value="HD/PDEase_dom"/>
</dbReference>
<dbReference type="PANTHER" id="PTHR48086">
    <property type="entry name" value="SODIUM/PROLINE SYMPORTER-RELATED"/>
    <property type="match status" value="1"/>
</dbReference>
<keyword evidence="7 13" id="KW-1133">Transmembrane helix</keyword>
<dbReference type="CDD" id="cd10322">
    <property type="entry name" value="SLC5sbd"/>
    <property type="match status" value="1"/>
</dbReference>
<evidence type="ECO:0000256" key="1">
    <source>
        <dbReference type="ARBA" id="ARBA00004651"/>
    </source>
</evidence>
<feature type="transmembrane region" description="Helical" evidence="13">
    <location>
        <begin position="337"/>
        <end position="362"/>
    </location>
</feature>
<evidence type="ECO:0000256" key="2">
    <source>
        <dbReference type="ARBA" id="ARBA00006434"/>
    </source>
</evidence>
<dbReference type="InterPro" id="IPR050277">
    <property type="entry name" value="Sodium:Solute_Symporter"/>
</dbReference>
<feature type="transmembrane region" description="Helical" evidence="13">
    <location>
        <begin position="185"/>
        <end position="207"/>
    </location>
</feature>
<comment type="caution">
    <text evidence="15">The sequence shown here is derived from an EMBL/GenBank/DDBJ whole genome shotgun (WGS) entry which is preliminary data.</text>
</comment>
<dbReference type="Pfam" id="PF13328">
    <property type="entry name" value="HD_4"/>
    <property type="match status" value="1"/>
</dbReference>
<dbReference type="SMART" id="SM00471">
    <property type="entry name" value="HDc"/>
    <property type="match status" value="1"/>
</dbReference>
<evidence type="ECO:0000256" key="9">
    <source>
        <dbReference type="ARBA" id="ARBA00023065"/>
    </source>
</evidence>
<proteinExistence type="inferred from homology"/>
<evidence type="ECO:0000256" key="13">
    <source>
        <dbReference type="SAM" id="Phobius"/>
    </source>
</evidence>
<dbReference type="RefSeq" id="WP_123663548.1">
    <property type="nucleotide sequence ID" value="NZ_RARA01000027.1"/>
</dbReference>
<feature type="transmembrane region" description="Helical" evidence="13">
    <location>
        <begin position="493"/>
        <end position="514"/>
    </location>
</feature>
<keyword evidence="5 13" id="KW-0812">Transmembrane</keyword>
<feature type="transmembrane region" description="Helical" evidence="13">
    <location>
        <begin position="624"/>
        <end position="645"/>
    </location>
</feature>
<name>A0A3N2QB07_9BACT</name>
<comment type="similarity">
    <text evidence="2">Belongs to the sodium:solute symporter (SSF) (TC 2.A.21) family.</text>
</comment>
<evidence type="ECO:0000256" key="7">
    <source>
        <dbReference type="ARBA" id="ARBA00022989"/>
    </source>
</evidence>
<keyword evidence="3" id="KW-0813">Transport</keyword>
<dbReference type="OrthoDB" id="9802385at2"/>
<dbReference type="InterPro" id="IPR006674">
    <property type="entry name" value="HD_domain"/>
</dbReference>
<dbReference type="AlphaFoldDB" id="A0A3N2QB07"/>
<feature type="transmembrane region" description="Helical" evidence="13">
    <location>
        <begin position="593"/>
        <end position="612"/>
    </location>
</feature>
<evidence type="ECO:0000256" key="4">
    <source>
        <dbReference type="ARBA" id="ARBA00022475"/>
    </source>
</evidence>
<dbReference type="InterPro" id="IPR001734">
    <property type="entry name" value="Na/solute_symporter"/>
</dbReference>
<dbReference type="PROSITE" id="PS50283">
    <property type="entry name" value="NA_SOLUT_SYMP_3"/>
    <property type="match status" value="1"/>
</dbReference>
<evidence type="ECO:0000256" key="5">
    <source>
        <dbReference type="ARBA" id="ARBA00022692"/>
    </source>
</evidence>
<keyword evidence="10 13" id="KW-0472">Membrane</keyword>
<accession>A0A3N2QB07</accession>
<keyword evidence="4" id="KW-1003">Cell membrane</keyword>
<evidence type="ECO:0000313" key="15">
    <source>
        <dbReference type="EMBL" id="ROT46921.1"/>
    </source>
</evidence>
<organism evidence="15 16">
    <name type="scientific">Candidatus Cardinium hertigii</name>
    <dbReference type="NCBI Taxonomy" id="247481"/>
    <lineage>
        <taxon>Bacteria</taxon>
        <taxon>Pseudomonadati</taxon>
        <taxon>Bacteroidota</taxon>
        <taxon>Cytophagia</taxon>
        <taxon>Cytophagales</taxon>
        <taxon>Amoebophilaceae</taxon>
        <taxon>Candidatus Cardinium</taxon>
    </lineage>
</organism>
<dbReference type="Pfam" id="PF00474">
    <property type="entry name" value="SSF"/>
    <property type="match status" value="1"/>
</dbReference>
<gene>
    <name evidence="15" type="ORF">EDM02_05075</name>
</gene>
<dbReference type="PANTHER" id="PTHR48086:SF3">
    <property type="entry name" value="SODIUM_PROLINE SYMPORTER"/>
    <property type="match status" value="1"/>
</dbReference>
<dbReference type="InterPro" id="IPR038377">
    <property type="entry name" value="Na/Glc_symporter_sf"/>
</dbReference>
<reference evidence="15 16" key="1">
    <citation type="submission" date="2018-09" db="EMBL/GenBank/DDBJ databases">
        <title>Comparative Genomics of Wolbachia-Cardinium Dual Endosymbiosis in a Plant-Parasitic Nematode.</title>
        <authorList>
            <person name="Brown A.M.V."/>
            <person name="Wasala S.K."/>
            <person name="Howe D.K."/>
            <person name="Peetz A.B."/>
            <person name="Zasada I.A."/>
            <person name="Denver D.R."/>
        </authorList>
    </citation>
    <scope>NUCLEOTIDE SEQUENCE [LARGE SCALE GENOMIC DNA]</scope>
    <source>
        <strain evidence="15 16">Pp_1</strain>
    </source>
</reference>
<feature type="transmembrane region" description="Helical" evidence="13">
    <location>
        <begin position="569"/>
        <end position="587"/>
    </location>
</feature>
<evidence type="ECO:0000256" key="3">
    <source>
        <dbReference type="ARBA" id="ARBA00022448"/>
    </source>
</evidence>
<dbReference type="Proteomes" id="UP000270927">
    <property type="component" value="Unassembled WGS sequence"/>
</dbReference>
<dbReference type="SUPFAM" id="SSF109604">
    <property type="entry name" value="HD-domain/PDEase-like"/>
    <property type="match status" value="1"/>
</dbReference>
<feature type="transmembrane region" description="Helical" evidence="13">
    <location>
        <begin position="311"/>
        <end position="331"/>
    </location>
</feature>
<keyword evidence="6" id="KW-0769">Symport</keyword>
<keyword evidence="16" id="KW-1185">Reference proteome</keyword>
<dbReference type="CDD" id="cd00077">
    <property type="entry name" value="HDc"/>
    <property type="match status" value="1"/>
</dbReference>
<feature type="transmembrane region" description="Helical" evidence="13">
    <location>
        <begin position="81"/>
        <end position="98"/>
    </location>
</feature>
<keyword evidence="8" id="KW-0915">Sodium</keyword>
<feature type="transmembrane region" description="Helical" evidence="13">
    <location>
        <begin position="425"/>
        <end position="444"/>
    </location>
</feature>
<evidence type="ECO:0000256" key="11">
    <source>
        <dbReference type="ARBA" id="ARBA00023201"/>
    </source>
</evidence>
<feature type="transmembrane region" description="Helical" evidence="13">
    <location>
        <begin position="402"/>
        <end position="419"/>
    </location>
</feature>
<dbReference type="GO" id="GO:0006814">
    <property type="term" value="P:sodium ion transport"/>
    <property type="evidence" value="ECO:0007669"/>
    <property type="project" value="UniProtKB-KW"/>
</dbReference>
<feature type="transmembrane region" description="Helical" evidence="13">
    <location>
        <begin position="38"/>
        <end position="61"/>
    </location>
</feature>
<dbReference type="EMBL" id="RARA01000027">
    <property type="protein sequence ID" value="ROT46921.1"/>
    <property type="molecule type" value="Genomic_DNA"/>
</dbReference>
<dbReference type="GO" id="GO:0005886">
    <property type="term" value="C:plasma membrane"/>
    <property type="evidence" value="ECO:0007669"/>
    <property type="project" value="UniProtKB-SubCell"/>
</dbReference>
<feature type="transmembrane region" description="Helical" evidence="13">
    <location>
        <begin position="150"/>
        <end position="173"/>
    </location>
</feature>